<dbReference type="AlphaFoldDB" id="A0A067RAM1"/>
<reference evidence="1 2" key="1">
    <citation type="journal article" date="2014" name="Nat. Commun.">
        <title>Molecular traces of alternative social organization in a termite genome.</title>
        <authorList>
            <person name="Terrapon N."/>
            <person name="Li C."/>
            <person name="Robertson H.M."/>
            <person name="Ji L."/>
            <person name="Meng X."/>
            <person name="Booth W."/>
            <person name="Chen Z."/>
            <person name="Childers C.P."/>
            <person name="Glastad K.M."/>
            <person name="Gokhale K."/>
            <person name="Gowin J."/>
            <person name="Gronenberg W."/>
            <person name="Hermansen R.A."/>
            <person name="Hu H."/>
            <person name="Hunt B.G."/>
            <person name="Huylmans A.K."/>
            <person name="Khalil S.M."/>
            <person name="Mitchell R.D."/>
            <person name="Munoz-Torres M.C."/>
            <person name="Mustard J.A."/>
            <person name="Pan H."/>
            <person name="Reese J.T."/>
            <person name="Scharf M.E."/>
            <person name="Sun F."/>
            <person name="Vogel H."/>
            <person name="Xiao J."/>
            <person name="Yang W."/>
            <person name="Yang Z."/>
            <person name="Yang Z."/>
            <person name="Zhou J."/>
            <person name="Zhu J."/>
            <person name="Brent C.S."/>
            <person name="Elsik C.G."/>
            <person name="Goodisman M.A."/>
            <person name="Liberles D.A."/>
            <person name="Roe R.M."/>
            <person name="Vargo E.L."/>
            <person name="Vilcinskas A."/>
            <person name="Wang J."/>
            <person name="Bornberg-Bauer E."/>
            <person name="Korb J."/>
            <person name="Zhang G."/>
            <person name="Liebig J."/>
        </authorList>
    </citation>
    <scope>NUCLEOTIDE SEQUENCE [LARGE SCALE GENOMIC DNA]</scope>
    <source>
        <tissue evidence="1">Whole organism</tissue>
    </source>
</reference>
<dbReference type="EMBL" id="KK852632">
    <property type="protein sequence ID" value="KDR19804.1"/>
    <property type="molecule type" value="Genomic_DNA"/>
</dbReference>
<organism evidence="1 2">
    <name type="scientific">Zootermopsis nevadensis</name>
    <name type="common">Dampwood termite</name>
    <dbReference type="NCBI Taxonomy" id="136037"/>
    <lineage>
        <taxon>Eukaryota</taxon>
        <taxon>Metazoa</taxon>
        <taxon>Ecdysozoa</taxon>
        <taxon>Arthropoda</taxon>
        <taxon>Hexapoda</taxon>
        <taxon>Insecta</taxon>
        <taxon>Pterygota</taxon>
        <taxon>Neoptera</taxon>
        <taxon>Polyneoptera</taxon>
        <taxon>Dictyoptera</taxon>
        <taxon>Blattodea</taxon>
        <taxon>Blattoidea</taxon>
        <taxon>Termitoidae</taxon>
        <taxon>Termopsidae</taxon>
        <taxon>Zootermopsis</taxon>
    </lineage>
</organism>
<dbReference type="Proteomes" id="UP000027135">
    <property type="component" value="Unassembled WGS sequence"/>
</dbReference>
<name>A0A067RAM1_ZOONE</name>
<gene>
    <name evidence="1" type="ORF">L798_04737</name>
</gene>
<protein>
    <submittedName>
        <fullName evidence="1">Uncharacterized protein</fullName>
    </submittedName>
</protein>
<proteinExistence type="predicted"/>
<dbReference type="InParanoid" id="A0A067RAM1"/>
<accession>A0A067RAM1</accession>
<evidence type="ECO:0000313" key="1">
    <source>
        <dbReference type="EMBL" id="KDR19804.1"/>
    </source>
</evidence>
<evidence type="ECO:0000313" key="2">
    <source>
        <dbReference type="Proteomes" id="UP000027135"/>
    </source>
</evidence>
<sequence length="116" mass="12773">MANDATITNATFSRPMVDFEPALKKQPSLGIPHTHIKSHFTTGHKRVKVKGHSLETFRSHLVGVQGRGGIAATNSQPWHWIGVSGQHHALPALCLNHTYGDKSEELETAVPTYTRQ</sequence>
<keyword evidence="2" id="KW-1185">Reference proteome</keyword>